<reference evidence="1" key="1">
    <citation type="journal article" date="2023" name="Science">
        <title>Genome structures resolve the early diversification of teleost fishes.</title>
        <authorList>
            <person name="Parey E."/>
            <person name="Louis A."/>
            <person name="Montfort J."/>
            <person name="Bouchez O."/>
            <person name="Roques C."/>
            <person name="Iampietro C."/>
            <person name="Lluch J."/>
            <person name="Castinel A."/>
            <person name="Donnadieu C."/>
            <person name="Desvignes T."/>
            <person name="Floi Bucao C."/>
            <person name="Jouanno E."/>
            <person name="Wen M."/>
            <person name="Mejri S."/>
            <person name="Dirks R."/>
            <person name="Jansen H."/>
            <person name="Henkel C."/>
            <person name="Chen W.J."/>
            <person name="Zahm M."/>
            <person name="Cabau C."/>
            <person name="Klopp C."/>
            <person name="Thompson A.W."/>
            <person name="Robinson-Rechavi M."/>
            <person name="Braasch I."/>
            <person name="Lecointre G."/>
            <person name="Bobe J."/>
            <person name="Postlethwait J.H."/>
            <person name="Berthelot C."/>
            <person name="Roest Crollius H."/>
            <person name="Guiguen Y."/>
        </authorList>
    </citation>
    <scope>NUCLEOTIDE SEQUENCE</scope>
    <source>
        <strain evidence="1">WJC10195</strain>
    </source>
</reference>
<dbReference type="AlphaFoldDB" id="A0A9Q1GF86"/>
<sequence>HEAPLAHLLVRQQHGTVYFHSTASAVELCIDRFSSPVFARKCKRLRLTDPVGTELSGTRRRIG</sequence>
<dbReference type="Proteomes" id="UP001152622">
    <property type="component" value="Chromosome 1"/>
</dbReference>
<name>A0A9Q1GF86_SYNKA</name>
<dbReference type="EMBL" id="JAINUF010000001">
    <property type="protein sequence ID" value="KAJ8382822.1"/>
    <property type="molecule type" value="Genomic_DNA"/>
</dbReference>
<protein>
    <submittedName>
        <fullName evidence="1">Uncharacterized protein</fullName>
    </submittedName>
</protein>
<organism evidence="1 2">
    <name type="scientific">Synaphobranchus kaupii</name>
    <name type="common">Kaup's arrowtooth eel</name>
    <dbReference type="NCBI Taxonomy" id="118154"/>
    <lineage>
        <taxon>Eukaryota</taxon>
        <taxon>Metazoa</taxon>
        <taxon>Chordata</taxon>
        <taxon>Craniata</taxon>
        <taxon>Vertebrata</taxon>
        <taxon>Euteleostomi</taxon>
        <taxon>Actinopterygii</taxon>
        <taxon>Neopterygii</taxon>
        <taxon>Teleostei</taxon>
        <taxon>Anguilliformes</taxon>
        <taxon>Synaphobranchidae</taxon>
        <taxon>Synaphobranchus</taxon>
    </lineage>
</organism>
<evidence type="ECO:0000313" key="1">
    <source>
        <dbReference type="EMBL" id="KAJ8382822.1"/>
    </source>
</evidence>
<accession>A0A9Q1GF86</accession>
<feature type="non-terminal residue" evidence="1">
    <location>
        <position position="1"/>
    </location>
</feature>
<proteinExistence type="predicted"/>
<evidence type="ECO:0000313" key="2">
    <source>
        <dbReference type="Proteomes" id="UP001152622"/>
    </source>
</evidence>
<keyword evidence="2" id="KW-1185">Reference proteome</keyword>
<gene>
    <name evidence="1" type="ORF">SKAU_G00036000</name>
</gene>
<comment type="caution">
    <text evidence="1">The sequence shown here is derived from an EMBL/GenBank/DDBJ whole genome shotgun (WGS) entry which is preliminary data.</text>
</comment>